<dbReference type="GO" id="GO:0016139">
    <property type="term" value="P:glycoside catabolic process"/>
    <property type="evidence" value="ECO:0007669"/>
    <property type="project" value="TreeGrafter"/>
</dbReference>
<dbReference type="GO" id="GO:0005764">
    <property type="term" value="C:lysosome"/>
    <property type="evidence" value="ECO:0007669"/>
    <property type="project" value="TreeGrafter"/>
</dbReference>
<dbReference type="InterPro" id="IPR017853">
    <property type="entry name" value="GH"/>
</dbReference>
<proteinExistence type="inferred from homology"/>
<dbReference type="PANTHER" id="PTHR10030">
    <property type="entry name" value="ALPHA-L-FUCOSIDASE"/>
    <property type="match status" value="1"/>
</dbReference>
<evidence type="ECO:0000256" key="1">
    <source>
        <dbReference type="ARBA" id="ARBA00007951"/>
    </source>
</evidence>
<comment type="similarity">
    <text evidence="1">Belongs to the glycosyl hydrolase 29 family.</text>
</comment>
<dbReference type="Gene3D" id="2.60.40.1180">
    <property type="entry name" value="Golgi alpha-mannosidase II"/>
    <property type="match status" value="1"/>
</dbReference>
<evidence type="ECO:0000256" key="4">
    <source>
        <dbReference type="ARBA" id="ARBA00022801"/>
    </source>
</evidence>
<accession>A0A2Z5FTF0</accession>
<feature type="domain" description="Glycoside hydrolase family 29 N-terminal" evidence="6">
    <location>
        <begin position="17"/>
        <end position="388"/>
    </location>
</feature>
<dbReference type="SUPFAM" id="SSF51445">
    <property type="entry name" value="(Trans)glycosidases"/>
    <property type="match status" value="1"/>
</dbReference>
<dbReference type="InterPro" id="IPR031919">
    <property type="entry name" value="Fucosidase_C"/>
</dbReference>
<dbReference type="GO" id="GO:0006004">
    <property type="term" value="P:fucose metabolic process"/>
    <property type="evidence" value="ECO:0007669"/>
    <property type="project" value="TreeGrafter"/>
</dbReference>
<name>A0A2Z5FTF0_9BACT</name>
<evidence type="ECO:0000256" key="2">
    <source>
        <dbReference type="ARBA" id="ARBA00012662"/>
    </source>
</evidence>
<dbReference type="InterPro" id="IPR013780">
    <property type="entry name" value="Glyco_hydro_b"/>
</dbReference>
<protein>
    <recommendedName>
        <fullName evidence="2">alpha-L-fucosidase</fullName>
        <ecNumber evidence="2">3.2.1.51</ecNumber>
    </recommendedName>
</protein>
<gene>
    <name evidence="8" type="ORF">ACPOL_0760</name>
</gene>
<dbReference type="AlphaFoldDB" id="A0A2Z5FTF0"/>
<dbReference type="KEGG" id="abas:ACPOL_0760"/>
<organism evidence="8 9">
    <name type="scientific">Acidisarcina polymorpha</name>
    <dbReference type="NCBI Taxonomy" id="2211140"/>
    <lineage>
        <taxon>Bacteria</taxon>
        <taxon>Pseudomonadati</taxon>
        <taxon>Acidobacteriota</taxon>
        <taxon>Terriglobia</taxon>
        <taxon>Terriglobales</taxon>
        <taxon>Acidobacteriaceae</taxon>
        <taxon>Acidisarcina</taxon>
    </lineage>
</organism>
<dbReference type="Proteomes" id="UP000253606">
    <property type="component" value="Chromosome"/>
</dbReference>
<dbReference type="SMART" id="SM00812">
    <property type="entry name" value="Alpha_L_fucos"/>
    <property type="match status" value="1"/>
</dbReference>
<keyword evidence="5" id="KW-0326">Glycosidase</keyword>
<dbReference type="EC" id="3.2.1.51" evidence="2"/>
<keyword evidence="4" id="KW-0378">Hydrolase</keyword>
<sequence length="512" mass="57114">MLSAAAAAAIAPRIMRAQTITPGRFTDERASLEAYTIPDWFTDAKFGIWSHWGPQSAVGDGDWYARNMYMEGSAQYAYHVKRFGPQSKVGYKDLIPLYTADRWDPEHLMDLYQKAGAKYFFSMGVHHDNFDLWNSKYQPRWNAVTMGPKKDVVGMWAAAARKRGLRFGVSEHLSNSFDWLAPSHLADTKGPYAGVPYDGQNPAYADLYHDYSSMPADFAKTAEAMGRIAPDWWKLQYFNRVKDLVDQHQPDLLYTDGGIPFEQYGVGTVAELYNVGPLTPHGAPGTVYFSKTKTDCVDGHSCVVDHERNVLGSIDPVPWQTDTCIGEWHYKVGAKYKTPKKVIDMLVDIVSKNGNLLLNFPLPANGELDPEEMQVLEGITAWMQVNGEGIYATRPWRIYGEGPSTKVVVKPSGKEFDPNEGKKPDLVAEDIRFTTKGETLYAFIMGWPAAECNIASLALGGPQQPRKAVDVRLIGTEEPLKFVHDATGLRVSFPQNKPATADIGVTLRVRFV</sequence>
<evidence type="ECO:0000256" key="3">
    <source>
        <dbReference type="ARBA" id="ARBA00022729"/>
    </source>
</evidence>
<dbReference type="Pfam" id="PF16757">
    <property type="entry name" value="Fucosidase_C"/>
    <property type="match status" value="1"/>
</dbReference>
<evidence type="ECO:0000259" key="7">
    <source>
        <dbReference type="Pfam" id="PF16757"/>
    </source>
</evidence>
<dbReference type="InterPro" id="IPR057739">
    <property type="entry name" value="Glyco_hydro_29_N"/>
</dbReference>
<feature type="domain" description="Alpha-L-fucosidase C-terminal" evidence="7">
    <location>
        <begin position="425"/>
        <end position="508"/>
    </location>
</feature>
<dbReference type="EMBL" id="CP030840">
    <property type="protein sequence ID" value="AXC10121.1"/>
    <property type="molecule type" value="Genomic_DNA"/>
</dbReference>
<dbReference type="PANTHER" id="PTHR10030:SF37">
    <property type="entry name" value="ALPHA-L-FUCOSIDASE-RELATED"/>
    <property type="match status" value="1"/>
</dbReference>
<reference evidence="8 9" key="1">
    <citation type="journal article" date="2018" name="Front. Microbiol.">
        <title>Hydrolytic Capabilities as a Key to Environmental Success: Chitinolytic and Cellulolytic Acidobacteria From Acidic Sub-arctic Soils and Boreal Peatlands.</title>
        <authorList>
            <person name="Belova S.E."/>
            <person name="Ravin N.V."/>
            <person name="Pankratov T.A."/>
            <person name="Rakitin A.L."/>
            <person name="Ivanova A.A."/>
            <person name="Beletsky A.V."/>
            <person name="Mardanov A.V."/>
            <person name="Sinninghe Damste J.S."/>
            <person name="Dedysh S.N."/>
        </authorList>
    </citation>
    <scope>NUCLEOTIDE SEQUENCE [LARGE SCALE GENOMIC DNA]</scope>
    <source>
        <strain evidence="8 9">SBC82</strain>
    </source>
</reference>
<keyword evidence="3" id="KW-0732">Signal</keyword>
<dbReference type="Gene3D" id="3.20.20.80">
    <property type="entry name" value="Glycosidases"/>
    <property type="match status" value="1"/>
</dbReference>
<keyword evidence="9" id="KW-1185">Reference proteome</keyword>
<evidence type="ECO:0000259" key="6">
    <source>
        <dbReference type="Pfam" id="PF01120"/>
    </source>
</evidence>
<dbReference type="InterPro" id="IPR000933">
    <property type="entry name" value="Glyco_hydro_29"/>
</dbReference>
<evidence type="ECO:0000313" key="9">
    <source>
        <dbReference type="Proteomes" id="UP000253606"/>
    </source>
</evidence>
<dbReference type="GO" id="GO:0004560">
    <property type="term" value="F:alpha-L-fucosidase activity"/>
    <property type="evidence" value="ECO:0007669"/>
    <property type="project" value="InterPro"/>
</dbReference>
<dbReference type="Pfam" id="PF01120">
    <property type="entry name" value="Alpha_L_fucos"/>
    <property type="match status" value="1"/>
</dbReference>
<evidence type="ECO:0000313" key="8">
    <source>
        <dbReference type="EMBL" id="AXC10121.1"/>
    </source>
</evidence>
<evidence type="ECO:0000256" key="5">
    <source>
        <dbReference type="ARBA" id="ARBA00023295"/>
    </source>
</evidence>